<dbReference type="EC" id="2.7.13.3" evidence="3"/>
<evidence type="ECO:0000256" key="9">
    <source>
        <dbReference type="ARBA" id="ARBA00022777"/>
    </source>
</evidence>
<reference evidence="16 17" key="1">
    <citation type="submission" date="2007-01" db="EMBL/GenBank/DDBJ databases">
        <title>Annotation of the draft genome assembly of Thermosinus carboxydivorans Nor1.</title>
        <authorList>
            <consortium name="US DOE Joint Genome Institute (JGI-ORNL)"/>
            <person name="Larimer F."/>
            <person name="Land M."/>
            <person name="Hauser L."/>
        </authorList>
    </citation>
    <scope>NUCLEOTIDE SEQUENCE [LARGE SCALE GENOMIC DNA]</scope>
    <source>
        <strain evidence="16 17">Nor1</strain>
    </source>
</reference>
<feature type="transmembrane region" description="Helical" evidence="14">
    <location>
        <begin position="12"/>
        <end position="31"/>
    </location>
</feature>
<feature type="transmembrane region" description="Helical" evidence="14">
    <location>
        <begin position="43"/>
        <end position="61"/>
    </location>
</feature>
<dbReference type="RefSeq" id="WP_007290469.1">
    <property type="nucleotide sequence ID" value="NZ_AAWL01000029.1"/>
</dbReference>
<evidence type="ECO:0000256" key="3">
    <source>
        <dbReference type="ARBA" id="ARBA00012438"/>
    </source>
</evidence>
<keyword evidence="13 14" id="KW-0472">Membrane</keyword>
<comment type="subcellular location">
    <subcellularLocation>
        <location evidence="2">Cell membrane</location>
        <topology evidence="2">Multi-pass membrane protein</topology>
    </subcellularLocation>
</comment>
<comment type="catalytic activity">
    <reaction evidence="1">
        <text>ATP + protein L-histidine = ADP + protein N-phospho-L-histidine.</text>
        <dbReference type="EC" id="2.7.13.3"/>
    </reaction>
</comment>
<dbReference type="InterPro" id="IPR004358">
    <property type="entry name" value="Sig_transdc_His_kin-like_C"/>
</dbReference>
<evidence type="ECO:0000256" key="2">
    <source>
        <dbReference type="ARBA" id="ARBA00004651"/>
    </source>
</evidence>
<proteinExistence type="predicted"/>
<dbReference type="AlphaFoldDB" id="A1HTW6"/>
<protein>
    <recommendedName>
        <fullName evidence="3">histidine kinase</fullName>
        <ecNumber evidence="3">2.7.13.3</ecNumber>
    </recommendedName>
</protein>
<dbReference type="SUPFAM" id="SSF55781">
    <property type="entry name" value="GAF domain-like"/>
    <property type="match status" value="1"/>
</dbReference>
<dbReference type="PANTHER" id="PTHR34220">
    <property type="entry name" value="SENSOR HISTIDINE KINASE YPDA"/>
    <property type="match status" value="1"/>
</dbReference>
<keyword evidence="17" id="KW-1185">Reference proteome</keyword>
<keyword evidence="9 16" id="KW-0418">Kinase</keyword>
<dbReference type="PROSITE" id="PS50109">
    <property type="entry name" value="HIS_KIN"/>
    <property type="match status" value="1"/>
</dbReference>
<evidence type="ECO:0000256" key="4">
    <source>
        <dbReference type="ARBA" id="ARBA00022475"/>
    </source>
</evidence>
<evidence type="ECO:0000256" key="13">
    <source>
        <dbReference type="ARBA" id="ARBA00023136"/>
    </source>
</evidence>
<dbReference type="Proteomes" id="UP000005139">
    <property type="component" value="Unassembled WGS sequence"/>
</dbReference>
<keyword evidence="11 14" id="KW-1133">Transmembrane helix</keyword>
<evidence type="ECO:0000256" key="8">
    <source>
        <dbReference type="ARBA" id="ARBA00022741"/>
    </source>
</evidence>
<keyword evidence="7 14" id="KW-0812">Transmembrane</keyword>
<dbReference type="OrthoDB" id="9809348at2"/>
<keyword evidence="8" id="KW-0547">Nucleotide-binding</keyword>
<feature type="domain" description="Histidine kinase" evidence="15">
    <location>
        <begin position="391"/>
        <end position="560"/>
    </location>
</feature>
<dbReference type="Pfam" id="PF06580">
    <property type="entry name" value="His_kinase"/>
    <property type="match status" value="1"/>
</dbReference>
<evidence type="ECO:0000259" key="15">
    <source>
        <dbReference type="PROSITE" id="PS50109"/>
    </source>
</evidence>
<keyword evidence="6" id="KW-0808">Transferase</keyword>
<dbReference type="EMBL" id="AAWL01000029">
    <property type="protein sequence ID" value="EAX46542.1"/>
    <property type="molecule type" value="Genomic_DNA"/>
</dbReference>
<dbReference type="InterPro" id="IPR011620">
    <property type="entry name" value="Sig_transdc_His_kinase_LytS_TM"/>
</dbReference>
<dbReference type="Pfam" id="PF07694">
    <property type="entry name" value="5TM-5TMR_LYT"/>
    <property type="match status" value="1"/>
</dbReference>
<evidence type="ECO:0000313" key="16">
    <source>
        <dbReference type="EMBL" id="EAX46542.1"/>
    </source>
</evidence>
<keyword evidence="4" id="KW-1003">Cell membrane</keyword>
<evidence type="ECO:0000256" key="6">
    <source>
        <dbReference type="ARBA" id="ARBA00022679"/>
    </source>
</evidence>
<dbReference type="InterPro" id="IPR005467">
    <property type="entry name" value="His_kinase_dom"/>
</dbReference>
<evidence type="ECO:0000256" key="12">
    <source>
        <dbReference type="ARBA" id="ARBA00023012"/>
    </source>
</evidence>
<keyword evidence="5" id="KW-0597">Phosphoprotein</keyword>
<gene>
    <name evidence="16" type="ORF">TcarDRAFT_0220</name>
</gene>
<dbReference type="Pfam" id="PF13492">
    <property type="entry name" value="GAF_3"/>
    <property type="match status" value="1"/>
</dbReference>
<feature type="transmembrane region" description="Helical" evidence="14">
    <location>
        <begin position="166"/>
        <end position="188"/>
    </location>
</feature>
<sequence>MTDSLSMVLSQRIAIIAVVAYIFSQTNAFRLMFTENTTPREKCILILFFSTVSIAGTYFGIPIEGAIANVRDTGSIVAGLLGGPLVGTATGLISGLHRISLGGFTAVPCGLATIIGGIFAGYVHSKTRPKTTEWITGVLIGVAVILFSMALILLFSKPAAAARSLVMQVTVPMCLANALGIAVFMIIIHNAREHQTKIGALQTNKALRIANAALPYFRQGLSDLSAEKVAATILNMTSAAAVAITNREKVLAHVGLGSDHHTNGRPLLTAATKSCLESGQVTVAQRSSEIGCIHPNCPLKSAVVVPLYCRDEIVGTLKMYYALEEAMTALDLEFAQGLGQILSTQLELANLQQKAELAAKAELKALRAQINPHFLFNALNTIVSLCRTNPEQARNLLIELSDFFRRSLKSARDFVTLREELEHVDSYLALEKARFGRRLTVVKDIDAAALNILLPAFTLQPLVENGVKHGLLAKEEGGTIRISAHCQGSDVHITISDDGQGIPSSIQEHILVCGFGKGNGIGLSNVNERLKTIYGPQYALKINSREGKGTTVKLHVPISRGVAV</sequence>
<dbReference type="GO" id="GO:0071555">
    <property type="term" value="P:cell wall organization"/>
    <property type="evidence" value="ECO:0007669"/>
    <property type="project" value="InterPro"/>
</dbReference>
<dbReference type="Gene3D" id="1.10.1760.20">
    <property type="match status" value="1"/>
</dbReference>
<reference evidence="16 17" key="2">
    <citation type="submission" date="2007-01" db="EMBL/GenBank/DDBJ databases">
        <title>Sequencing of the draft genome and assembly of Thermosinus carboxydivorans Nor1.</title>
        <authorList>
            <consortium name="US DOE Joint Genome Institute (JGI-PGF)"/>
            <person name="Copeland A."/>
            <person name="Lucas S."/>
            <person name="Lapidus A."/>
            <person name="Barry K."/>
            <person name="Glavina del Rio T."/>
            <person name="Dalin E."/>
            <person name="Tice H."/>
            <person name="Bruce D."/>
            <person name="Pitluck S."/>
            <person name="Richardson P."/>
        </authorList>
    </citation>
    <scope>NUCLEOTIDE SEQUENCE [LARGE SCALE GENOMIC DNA]</scope>
    <source>
        <strain evidence="16 17">Nor1</strain>
    </source>
</reference>
<dbReference type="Pfam" id="PF02518">
    <property type="entry name" value="HATPase_c"/>
    <property type="match status" value="1"/>
</dbReference>
<feature type="transmembrane region" description="Helical" evidence="14">
    <location>
        <begin position="73"/>
        <end position="94"/>
    </location>
</feature>
<dbReference type="SMART" id="SM00065">
    <property type="entry name" value="GAF"/>
    <property type="match status" value="1"/>
</dbReference>
<organism evidence="16 17">
    <name type="scientific">Thermosinus carboxydivorans Nor1</name>
    <dbReference type="NCBI Taxonomy" id="401526"/>
    <lineage>
        <taxon>Bacteria</taxon>
        <taxon>Bacillati</taxon>
        <taxon>Bacillota</taxon>
        <taxon>Negativicutes</taxon>
        <taxon>Selenomonadales</taxon>
        <taxon>Sporomusaceae</taxon>
        <taxon>Thermosinus</taxon>
    </lineage>
</organism>
<evidence type="ECO:0000256" key="14">
    <source>
        <dbReference type="SAM" id="Phobius"/>
    </source>
</evidence>
<dbReference type="eggNOG" id="COG3275">
    <property type="taxonomic scope" value="Bacteria"/>
</dbReference>
<dbReference type="InterPro" id="IPR036890">
    <property type="entry name" value="HATPase_C_sf"/>
</dbReference>
<feature type="transmembrane region" description="Helical" evidence="14">
    <location>
        <begin position="134"/>
        <end position="154"/>
    </location>
</feature>
<feature type="transmembrane region" description="Helical" evidence="14">
    <location>
        <begin position="101"/>
        <end position="122"/>
    </location>
</feature>
<evidence type="ECO:0000256" key="5">
    <source>
        <dbReference type="ARBA" id="ARBA00022553"/>
    </source>
</evidence>
<name>A1HTW6_9FIRM</name>
<dbReference type="SMART" id="SM00387">
    <property type="entry name" value="HATPase_c"/>
    <property type="match status" value="1"/>
</dbReference>
<dbReference type="InterPro" id="IPR003594">
    <property type="entry name" value="HATPase_dom"/>
</dbReference>
<keyword evidence="10" id="KW-0067">ATP-binding</keyword>
<comment type="caution">
    <text evidence="16">The sequence shown here is derived from an EMBL/GenBank/DDBJ whole genome shotgun (WGS) entry which is preliminary data.</text>
</comment>
<dbReference type="PRINTS" id="PR00344">
    <property type="entry name" value="BCTRLSENSOR"/>
</dbReference>
<evidence type="ECO:0000256" key="10">
    <source>
        <dbReference type="ARBA" id="ARBA00022840"/>
    </source>
</evidence>
<evidence type="ECO:0000313" key="17">
    <source>
        <dbReference type="Proteomes" id="UP000005139"/>
    </source>
</evidence>
<evidence type="ECO:0000256" key="1">
    <source>
        <dbReference type="ARBA" id="ARBA00000085"/>
    </source>
</evidence>
<dbReference type="Gene3D" id="3.30.565.10">
    <property type="entry name" value="Histidine kinase-like ATPase, C-terminal domain"/>
    <property type="match status" value="1"/>
</dbReference>
<dbReference type="PANTHER" id="PTHR34220:SF7">
    <property type="entry name" value="SENSOR HISTIDINE KINASE YPDA"/>
    <property type="match status" value="1"/>
</dbReference>
<keyword evidence="12" id="KW-0902">Two-component regulatory system</keyword>
<dbReference type="InterPro" id="IPR029016">
    <property type="entry name" value="GAF-like_dom_sf"/>
</dbReference>
<dbReference type="GO" id="GO:0005524">
    <property type="term" value="F:ATP binding"/>
    <property type="evidence" value="ECO:0007669"/>
    <property type="project" value="UniProtKB-KW"/>
</dbReference>
<evidence type="ECO:0000256" key="7">
    <source>
        <dbReference type="ARBA" id="ARBA00022692"/>
    </source>
</evidence>
<dbReference type="InterPro" id="IPR003018">
    <property type="entry name" value="GAF"/>
</dbReference>
<dbReference type="Gene3D" id="3.30.450.40">
    <property type="match status" value="1"/>
</dbReference>
<dbReference type="SUPFAM" id="SSF55874">
    <property type="entry name" value="ATPase domain of HSP90 chaperone/DNA topoisomerase II/histidine kinase"/>
    <property type="match status" value="1"/>
</dbReference>
<dbReference type="InterPro" id="IPR010559">
    <property type="entry name" value="Sig_transdc_His_kin_internal"/>
</dbReference>
<dbReference type="InterPro" id="IPR050640">
    <property type="entry name" value="Bact_2-comp_sensor_kinase"/>
</dbReference>
<accession>A1HTW6</accession>
<dbReference type="GO" id="GO:0005886">
    <property type="term" value="C:plasma membrane"/>
    <property type="evidence" value="ECO:0007669"/>
    <property type="project" value="UniProtKB-SubCell"/>
</dbReference>
<dbReference type="GO" id="GO:0000155">
    <property type="term" value="F:phosphorelay sensor kinase activity"/>
    <property type="evidence" value="ECO:0007669"/>
    <property type="project" value="InterPro"/>
</dbReference>
<evidence type="ECO:0000256" key="11">
    <source>
        <dbReference type="ARBA" id="ARBA00022989"/>
    </source>
</evidence>